<comment type="caution">
    <text evidence="1">The sequence shown here is derived from an EMBL/GenBank/DDBJ whole genome shotgun (WGS) entry which is preliminary data.</text>
</comment>
<dbReference type="SUPFAM" id="SSF101898">
    <property type="entry name" value="NHL repeat"/>
    <property type="match status" value="1"/>
</dbReference>
<dbReference type="EMBL" id="JACVVK020000140">
    <property type="protein sequence ID" value="KAK7489234.1"/>
    <property type="molecule type" value="Genomic_DNA"/>
</dbReference>
<evidence type="ECO:0000313" key="1">
    <source>
        <dbReference type="EMBL" id="KAK7489234.1"/>
    </source>
</evidence>
<dbReference type="Proteomes" id="UP001519460">
    <property type="component" value="Unassembled WGS sequence"/>
</dbReference>
<gene>
    <name evidence="1" type="ORF">BaRGS_00019486</name>
</gene>
<accession>A0ABD0KQ79</accession>
<sequence>MGLYNEMGELLESQSDALRSSGVTISDDITIASPIFLNKITWIQPGNKRGQIDSDGYCFSVACKNMSHGSRGIVVKQYVNSCDGEYCEVSFESLQPLKWKTLTKLGKFESGFLLDASSSREYFATQSSRSGAVDLFRKAVFGTSSTHDSTYTPGKDMTPSDACFCLIDGREMLVVAVEKDNKVHVVDHTDGCLFVRYLNTEPFTLDRPRCLATDYNHRLWIGCHGGKVILVYL</sequence>
<evidence type="ECO:0000313" key="2">
    <source>
        <dbReference type="Proteomes" id="UP001519460"/>
    </source>
</evidence>
<protein>
    <submittedName>
        <fullName evidence="1">Uncharacterized protein</fullName>
    </submittedName>
</protein>
<dbReference type="AlphaFoldDB" id="A0ABD0KQ79"/>
<name>A0ABD0KQ79_9CAEN</name>
<reference evidence="1 2" key="1">
    <citation type="journal article" date="2023" name="Sci. Data">
        <title>Genome assembly of the Korean intertidal mud-creeper Batillaria attramentaria.</title>
        <authorList>
            <person name="Patra A.K."/>
            <person name="Ho P.T."/>
            <person name="Jun S."/>
            <person name="Lee S.J."/>
            <person name="Kim Y."/>
            <person name="Won Y.J."/>
        </authorList>
    </citation>
    <scope>NUCLEOTIDE SEQUENCE [LARGE SCALE GENOMIC DNA]</scope>
    <source>
        <strain evidence="1">Wonlab-2016</strain>
    </source>
</reference>
<proteinExistence type="predicted"/>
<organism evidence="1 2">
    <name type="scientific">Batillaria attramentaria</name>
    <dbReference type="NCBI Taxonomy" id="370345"/>
    <lineage>
        <taxon>Eukaryota</taxon>
        <taxon>Metazoa</taxon>
        <taxon>Spiralia</taxon>
        <taxon>Lophotrochozoa</taxon>
        <taxon>Mollusca</taxon>
        <taxon>Gastropoda</taxon>
        <taxon>Caenogastropoda</taxon>
        <taxon>Sorbeoconcha</taxon>
        <taxon>Cerithioidea</taxon>
        <taxon>Batillariidae</taxon>
        <taxon>Batillaria</taxon>
    </lineage>
</organism>
<keyword evidence="2" id="KW-1185">Reference proteome</keyword>